<dbReference type="InterPro" id="IPR004244">
    <property type="entry name" value="Transposase_22"/>
</dbReference>
<protein>
    <submittedName>
        <fullName evidence="3">Uncharacterized protein</fullName>
    </submittedName>
</protein>
<evidence type="ECO:0000313" key="4">
    <source>
        <dbReference type="Proteomes" id="UP001460270"/>
    </source>
</evidence>
<feature type="coiled-coil region" evidence="1">
    <location>
        <begin position="83"/>
        <end position="131"/>
    </location>
</feature>
<sequence length="309" mass="35721">MQKNSAPAYTRYQIPAEILDLETYIDHYYNMDTPPSNNHHPSKRKKADSSTDTDDLNYSKTEVSVLDSINTRLELLVSLKDDIKDIRDSLEFAHNAIVSLQQENHELKQTVKSLNNQMHTMSTEHKRLKETILDIQTRSMRDNLIFTGIPEKAPEDSESSLKNFMSTQLKLSPDTIQGITFHRVHRFGKRADNKPRPLIAKFEHFKDKELVKSKGRELKGTTFGINEQFPQEINERRKVTSPLVGEAVDGTEGSKVWAPLIDWSPPQDIWCCGLWGQGLLKTERQKMSHYPEKNKERQTEWKEETVQCV</sequence>
<dbReference type="Gene3D" id="3.30.70.1820">
    <property type="entry name" value="L1 transposable element, RRM domain"/>
    <property type="match status" value="1"/>
</dbReference>
<gene>
    <name evidence="3" type="ORF">WMY93_015998</name>
</gene>
<comment type="caution">
    <text evidence="3">The sequence shown here is derived from an EMBL/GenBank/DDBJ whole genome shotgun (WGS) entry which is preliminary data.</text>
</comment>
<name>A0AAW0P2L4_9GOBI</name>
<dbReference type="Proteomes" id="UP001460270">
    <property type="component" value="Unassembled WGS sequence"/>
</dbReference>
<organism evidence="3 4">
    <name type="scientific">Mugilogobius chulae</name>
    <name type="common">yellowstripe goby</name>
    <dbReference type="NCBI Taxonomy" id="88201"/>
    <lineage>
        <taxon>Eukaryota</taxon>
        <taxon>Metazoa</taxon>
        <taxon>Chordata</taxon>
        <taxon>Craniata</taxon>
        <taxon>Vertebrata</taxon>
        <taxon>Euteleostomi</taxon>
        <taxon>Actinopterygii</taxon>
        <taxon>Neopterygii</taxon>
        <taxon>Teleostei</taxon>
        <taxon>Neoteleostei</taxon>
        <taxon>Acanthomorphata</taxon>
        <taxon>Gobiaria</taxon>
        <taxon>Gobiiformes</taxon>
        <taxon>Gobioidei</taxon>
        <taxon>Gobiidae</taxon>
        <taxon>Gobionellinae</taxon>
        <taxon>Mugilogobius</taxon>
    </lineage>
</organism>
<accession>A0AAW0P2L4</accession>
<reference evidence="4" key="1">
    <citation type="submission" date="2024-04" db="EMBL/GenBank/DDBJ databases">
        <title>Salinicola lusitanus LLJ914,a marine bacterium isolated from the Okinawa Trough.</title>
        <authorList>
            <person name="Li J."/>
        </authorList>
    </citation>
    <scope>NUCLEOTIDE SEQUENCE [LARGE SCALE GENOMIC DNA]</scope>
</reference>
<keyword evidence="4" id="KW-1185">Reference proteome</keyword>
<dbReference type="AlphaFoldDB" id="A0AAW0P2L4"/>
<evidence type="ECO:0000256" key="1">
    <source>
        <dbReference type="SAM" id="Coils"/>
    </source>
</evidence>
<feature type="region of interest" description="Disordered" evidence="2">
    <location>
        <begin position="32"/>
        <end position="56"/>
    </location>
</feature>
<dbReference type="EMBL" id="JBBPFD010000011">
    <property type="protein sequence ID" value="KAK7907386.1"/>
    <property type="molecule type" value="Genomic_DNA"/>
</dbReference>
<dbReference type="PANTHER" id="PTHR11505">
    <property type="entry name" value="L1 TRANSPOSABLE ELEMENT-RELATED"/>
    <property type="match status" value="1"/>
</dbReference>
<proteinExistence type="predicted"/>
<keyword evidence="1" id="KW-0175">Coiled coil</keyword>
<evidence type="ECO:0000256" key="2">
    <source>
        <dbReference type="SAM" id="MobiDB-lite"/>
    </source>
</evidence>
<evidence type="ECO:0000313" key="3">
    <source>
        <dbReference type="EMBL" id="KAK7907386.1"/>
    </source>
</evidence>